<evidence type="ECO:0000313" key="2">
    <source>
        <dbReference type="EMBL" id="KYF64545.1"/>
    </source>
</evidence>
<dbReference type="Proteomes" id="UP000075260">
    <property type="component" value="Unassembled WGS sequence"/>
</dbReference>
<comment type="caution">
    <text evidence="2">The sequence shown here is derived from an EMBL/GenBank/DDBJ whole genome shotgun (WGS) entry which is preliminary data.</text>
</comment>
<evidence type="ECO:0000313" key="3">
    <source>
        <dbReference type="Proteomes" id="UP000075260"/>
    </source>
</evidence>
<reference evidence="2 3" key="1">
    <citation type="submission" date="2014-02" db="EMBL/GenBank/DDBJ databases">
        <title>The small core and large imbalanced accessory genome model reveals a collaborative survival strategy of Sorangium cellulosum strains in nature.</title>
        <authorList>
            <person name="Han K."/>
            <person name="Peng R."/>
            <person name="Blom J."/>
            <person name="Li Y.-Z."/>
        </authorList>
    </citation>
    <scope>NUCLEOTIDE SEQUENCE [LARGE SCALE GENOMIC DNA]</scope>
    <source>
        <strain evidence="2 3">So0008-312</strain>
    </source>
</reference>
<feature type="compositionally biased region" description="Low complexity" evidence="1">
    <location>
        <begin position="88"/>
        <end position="102"/>
    </location>
</feature>
<gene>
    <name evidence="2" type="ORF">BE15_04575</name>
</gene>
<sequence>MRSRGAVGLEAWAAGQGGVRAAARVLGVAAATLSRWVNGHQAPRGDGDRGPAWLEERTGVPAADWDVLDGQPSPPAVAGPEVPPGPPRGLRGPPARGTAGPAEPSPPPAEEVDDVGDDQPPATLEALQARARQIPGELQRLRYRIASGATAVNAGEVMARMLEREARAVNAAITSAGTATVEEVARAEAMILDITSSCATCREQALTAIRRARGE</sequence>
<feature type="compositionally biased region" description="Pro residues" evidence="1">
    <location>
        <begin position="72"/>
        <end position="87"/>
    </location>
</feature>
<dbReference type="AlphaFoldDB" id="A0A150Q992"/>
<name>A0A150Q992_SORCE</name>
<dbReference type="RefSeq" id="WP_061611654.1">
    <property type="nucleotide sequence ID" value="NZ_JEMA01000907.1"/>
</dbReference>
<feature type="region of interest" description="Disordered" evidence="1">
    <location>
        <begin position="64"/>
        <end position="120"/>
    </location>
</feature>
<accession>A0A150Q992</accession>
<proteinExistence type="predicted"/>
<evidence type="ECO:0000256" key="1">
    <source>
        <dbReference type="SAM" id="MobiDB-lite"/>
    </source>
</evidence>
<dbReference type="EMBL" id="JEMA01000907">
    <property type="protein sequence ID" value="KYF64545.1"/>
    <property type="molecule type" value="Genomic_DNA"/>
</dbReference>
<protein>
    <submittedName>
        <fullName evidence="2">Uncharacterized protein</fullName>
    </submittedName>
</protein>
<organism evidence="2 3">
    <name type="scientific">Sorangium cellulosum</name>
    <name type="common">Polyangium cellulosum</name>
    <dbReference type="NCBI Taxonomy" id="56"/>
    <lineage>
        <taxon>Bacteria</taxon>
        <taxon>Pseudomonadati</taxon>
        <taxon>Myxococcota</taxon>
        <taxon>Polyangia</taxon>
        <taxon>Polyangiales</taxon>
        <taxon>Polyangiaceae</taxon>
        <taxon>Sorangium</taxon>
    </lineage>
</organism>